<name>A0A7H0XFK7_9CAUD</name>
<accession>A0A7H0XFK7</accession>
<dbReference type="EMBL" id="MT740307">
    <property type="protein sequence ID" value="QNR53797.1"/>
    <property type="molecule type" value="Genomic_DNA"/>
</dbReference>
<proteinExistence type="predicted"/>
<sequence>MLALLGKVGQEMQRQQDKWGEQNHPSWLLDDVFMVCEEHGIELSTDMAKGLCDERLDASVCSWQDILNEEVLEARDEAINDNQEALKEELIQIAAVALSWVQSIERNT</sequence>
<keyword evidence="2" id="KW-1185">Reference proteome</keyword>
<dbReference type="Proteomes" id="UP000516415">
    <property type="component" value="Segment"/>
</dbReference>
<reference evidence="1 2" key="1">
    <citation type="submission" date="2020-07" db="EMBL/GenBank/DDBJ databases">
        <authorList>
            <person name="Martino G."/>
            <person name="Holtappels D."/>
            <person name="Wagemans J."/>
            <person name="Lavigne R."/>
            <person name="Turina M."/>
            <person name="Ciuffo M."/>
        </authorList>
    </citation>
    <scope>NUCLEOTIDE SEQUENCE [LARGE SCALE GENOMIC DNA]</scope>
</reference>
<evidence type="ECO:0000313" key="1">
    <source>
        <dbReference type="EMBL" id="QNR53797.1"/>
    </source>
</evidence>
<organism evidence="1 2">
    <name type="scientific">Pseudomonas phage phiK7A1</name>
    <dbReference type="NCBI Taxonomy" id="2759194"/>
    <lineage>
        <taxon>Viruses</taxon>
        <taxon>Duplodnaviria</taxon>
        <taxon>Heunggongvirae</taxon>
        <taxon>Uroviricota</taxon>
        <taxon>Caudoviricetes</taxon>
        <taxon>Vandenendeviridae</taxon>
        <taxon>Gorskivirinae</taxon>
        <taxon>Torinovirus</taxon>
        <taxon>Torinovirus K7A1</taxon>
    </lineage>
</organism>
<gene>
    <name evidence="1" type="ORF">phiK7A1_007c</name>
</gene>
<protein>
    <submittedName>
        <fullName evidence="1">Uncharacterized protein</fullName>
    </submittedName>
</protein>
<evidence type="ECO:0000313" key="2">
    <source>
        <dbReference type="Proteomes" id="UP000516415"/>
    </source>
</evidence>